<keyword evidence="2 3" id="KW-0807">Transducer</keyword>
<dbReference type="AlphaFoldDB" id="A0A437Q7V9"/>
<evidence type="ECO:0000256" key="1">
    <source>
        <dbReference type="ARBA" id="ARBA00004370"/>
    </source>
</evidence>
<reference evidence="6 7" key="1">
    <citation type="submission" date="2019-01" db="EMBL/GenBank/DDBJ databases">
        <authorList>
            <person name="Chen W.-M."/>
        </authorList>
    </citation>
    <scope>NUCLEOTIDE SEQUENCE [LARGE SCALE GENOMIC DNA]</scope>
    <source>
        <strain evidence="6 7">HPM-16</strain>
    </source>
</reference>
<evidence type="ECO:0000256" key="3">
    <source>
        <dbReference type="PROSITE-ProRule" id="PRU00284"/>
    </source>
</evidence>
<evidence type="ECO:0000256" key="2">
    <source>
        <dbReference type="ARBA" id="ARBA00023224"/>
    </source>
</evidence>
<dbReference type="Gene3D" id="1.10.287.950">
    <property type="entry name" value="Methyl-accepting chemotaxis protein"/>
    <property type="match status" value="1"/>
</dbReference>
<dbReference type="GO" id="GO:0006935">
    <property type="term" value="P:chemotaxis"/>
    <property type="evidence" value="ECO:0007669"/>
    <property type="project" value="UniProtKB-ARBA"/>
</dbReference>
<evidence type="ECO:0000313" key="7">
    <source>
        <dbReference type="Proteomes" id="UP000282818"/>
    </source>
</evidence>
<dbReference type="Proteomes" id="UP000282818">
    <property type="component" value="Unassembled WGS sequence"/>
</dbReference>
<feature type="transmembrane region" description="Helical" evidence="4">
    <location>
        <begin position="24"/>
        <end position="42"/>
    </location>
</feature>
<keyword evidence="4" id="KW-1133">Transmembrane helix</keyword>
<dbReference type="PANTHER" id="PTHR32089">
    <property type="entry name" value="METHYL-ACCEPTING CHEMOTAXIS PROTEIN MCPB"/>
    <property type="match status" value="1"/>
</dbReference>
<dbReference type="Pfam" id="PF13682">
    <property type="entry name" value="CZB"/>
    <property type="match status" value="1"/>
</dbReference>
<dbReference type="Gene3D" id="1.20.120.30">
    <property type="entry name" value="Aspartate receptor, ligand-binding domain"/>
    <property type="match status" value="1"/>
</dbReference>
<accession>A0A437Q7V9</accession>
<organism evidence="6 7">
    <name type="scientific">Neptunomonas marina</name>
    <dbReference type="NCBI Taxonomy" id="1815562"/>
    <lineage>
        <taxon>Bacteria</taxon>
        <taxon>Pseudomonadati</taxon>
        <taxon>Pseudomonadota</taxon>
        <taxon>Gammaproteobacteria</taxon>
        <taxon>Oceanospirillales</taxon>
        <taxon>Oceanospirillaceae</taxon>
        <taxon>Neptunomonas</taxon>
    </lineage>
</organism>
<dbReference type="SUPFAM" id="SSF58104">
    <property type="entry name" value="Methyl-accepting chemotaxis protein (MCP) signaling domain"/>
    <property type="match status" value="1"/>
</dbReference>
<protein>
    <submittedName>
        <fullName evidence="6">Chemotaxis protein</fullName>
    </submittedName>
</protein>
<dbReference type="SMART" id="SM00283">
    <property type="entry name" value="MA"/>
    <property type="match status" value="1"/>
</dbReference>
<gene>
    <name evidence="6" type="ORF">EOE65_09705</name>
</gene>
<evidence type="ECO:0000256" key="4">
    <source>
        <dbReference type="SAM" id="Phobius"/>
    </source>
</evidence>
<sequence>MTISSAQKAGVSAGTAFLRARERYYCIAFFLVALISSIVVISHYEFNLLWLIPPAINCVLAVLFLRGSGRSYDVLERIYETLSQANKGGFDARITRTAKLGEVGKVAWEVNDFLDKVESYFKEVDSCFSHVSRGQFNRTAQPQGLPGLLKQSLQNINLSINEMGKGVGLLAANELHSELHSLNTSHLINNLRQTQQDLISIGDELARVEAIANDNGTAAESSQGAVQQMVTALANITATINSVAEVVHKLGEDSARVKESLSIITDIADQTNLLALNAAIEAARAGEQGRGFAVVADEVKALSKRTKEAAIDVSGTINTFSDRVEEMVVQAQVSNDTANEVSSLVNGFKTQFDTFSVGAKDTVNAVSSAKNRAFASLVKADHVIYKQNGYLALDHSQDRTAEIEAITKSHHSCRLGVWYYEGEGSEAFSATPSYRKLEEPHAVVHREVQRAVSLRDADWANNRAIKQEIVSAMTTAEEQSYKILQYIDDMIEEVKEYNQG</sequence>
<dbReference type="PANTHER" id="PTHR32089:SF41">
    <property type="entry name" value="METHYL-ACCEPTING CHEMOTAXIS PROTEIN"/>
    <property type="match status" value="1"/>
</dbReference>
<dbReference type="Gene3D" id="1.20.120.1530">
    <property type="match status" value="1"/>
</dbReference>
<proteinExistence type="predicted"/>
<keyword evidence="4" id="KW-0812">Transmembrane</keyword>
<dbReference type="GO" id="GO:0007165">
    <property type="term" value="P:signal transduction"/>
    <property type="evidence" value="ECO:0007669"/>
    <property type="project" value="UniProtKB-KW"/>
</dbReference>
<evidence type="ECO:0000313" key="6">
    <source>
        <dbReference type="EMBL" id="RVU30587.1"/>
    </source>
</evidence>
<dbReference type="EMBL" id="SACQ01000004">
    <property type="protein sequence ID" value="RVU30587.1"/>
    <property type="molecule type" value="Genomic_DNA"/>
</dbReference>
<comment type="caution">
    <text evidence="6">The sequence shown here is derived from an EMBL/GenBank/DDBJ whole genome shotgun (WGS) entry which is preliminary data.</text>
</comment>
<dbReference type="RefSeq" id="WP_127694122.1">
    <property type="nucleotide sequence ID" value="NZ_SACQ01000004.1"/>
</dbReference>
<dbReference type="Pfam" id="PF00015">
    <property type="entry name" value="MCPsignal"/>
    <property type="match status" value="1"/>
</dbReference>
<keyword evidence="4" id="KW-0472">Membrane</keyword>
<keyword evidence="7" id="KW-1185">Reference proteome</keyword>
<dbReference type="GO" id="GO:0016020">
    <property type="term" value="C:membrane"/>
    <property type="evidence" value="ECO:0007669"/>
    <property type="project" value="UniProtKB-SubCell"/>
</dbReference>
<name>A0A437Q7V9_9GAMM</name>
<dbReference type="InterPro" id="IPR025991">
    <property type="entry name" value="Chemoreceptor_zinc-bind_dom"/>
</dbReference>
<comment type="subcellular location">
    <subcellularLocation>
        <location evidence="1">Membrane</location>
    </subcellularLocation>
</comment>
<evidence type="ECO:0000259" key="5">
    <source>
        <dbReference type="PROSITE" id="PS50111"/>
    </source>
</evidence>
<dbReference type="InterPro" id="IPR004089">
    <property type="entry name" value="MCPsignal_dom"/>
</dbReference>
<feature type="domain" description="Methyl-accepting transducer" evidence="5">
    <location>
        <begin position="190"/>
        <end position="373"/>
    </location>
</feature>
<dbReference type="PROSITE" id="PS50111">
    <property type="entry name" value="CHEMOTAXIS_TRANSDUC_2"/>
    <property type="match status" value="1"/>
</dbReference>